<dbReference type="Gene3D" id="3.40.367.20">
    <property type="match status" value="1"/>
</dbReference>
<dbReference type="InterPro" id="IPR022672">
    <property type="entry name" value="Hexokinase_N"/>
</dbReference>
<dbReference type="Pfam" id="PF00349">
    <property type="entry name" value="Hexokinase_1"/>
    <property type="match status" value="1"/>
</dbReference>
<dbReference type="Proteomes" id="UP000006591">
    <property type="component" value="Chromosome 5"/>
</dbReference>
<reference evidence="16" key="1">
    <citation type="submission" date="2015-04" db="UniProtKB">
        <authorList>
            <consortium name="EnsemblPlants"/>
        </authorList>
    </citation>
    <scope>IDENTIFICATION</scope>
    <source>
        <strain evidence="16">SL10</strain>
    </source>
</reference>
<dbReference type="GO" id="GO:0008865">
    <property type="term" value="F:fructokinase activity"/>
    <property type="evidence" value="ECO:0007669"/>
    <property type="project" value="RHEA"/>
</dbReference>
<dbReference type="GO" id="GO:0019318">
    <property type="term" value="P:hexose metabolic process"/>
    <property type="evidence" value="ECO:0007669"/>
    <property type="project" value="UniProtKB-UniPathway"/>
</dbReference>
<evidence type="ECO:0000256" key="1">
    <source>
        <dbReference type="ARBA" id="ARBA00004888"/>
    </source>
</evidence>
<evidence type="ECO:0000256" key="3">
    <source>
        <dbReference type="ARBA" id="ARBA00009225"/>
    </source>
</evidence>
<keyword evidence="8 12" id="KW-0324">Glycolysis</keyword>
<dbReference type="PROSITE" id="PS51748">
    <property type="entry name" value="HEXOKINASE_2"/>
    <property type="match status" value="1"/>
</dbReference>
<dbReference type="Gene3D" id="3.30.420.40">
    <property type="match status" value="1"/>
</dbReference>
<evidence type="ECO:0000259" key="15">
    <source>
        <dbReference type="Pfam" id="PF03727"/>
    </source>
</evidence>
<evidence type="ECO:0000259" key="14">
    <source>
        <dbReference type="Pfam" id="PF00349"/>
    </source>
</evidence>
<reference evidence="16" key="2">
    <citation type="submission" date="2018-04" db="EMBL/GenBank/DDBJ databases">
        <title>OnivRS2 (Oryza nivara Reference Sequence Version 2).</title>
        <authorList>
            <person name="Zhang J."/>
            <person name="Kudrna D."/>
            <person name="Lee S."/>
            <person name="Talag J."/>
            <person name="Rajasekar S."/>
            <person name="Welchert J."/>
            <person name="Hsing Y.-I."/>
            <person name="Wing R.A."/>
        </authorList>
    </citation>
    <scope>NUCLEOTIDE SEQUENCE [LARGE SCALE GENOMIC DNA]</scope>
    <source>
        <strain evidence="16">SL10</strain>
    </source>
</reference>
<dbReference type="PANTHER" id="PTHR19443">
    <property type="entry name" value="HEXOKINASE"/>
    <property type="match status" value="1"/>
</dbReference>
<dbReference type="GO" id="GO:0005829">
    <property type="term" value="C:cytosol"/>
    <property type="evidence" value="ECO:0007669"/>
    <property type="project" value="TreeGrafter"/>
</dbReference>
<evidence type="ECO:0000256" key="2">
    <source>
        <dbReference type="ARBA" id="ARBA00005028"/>
    </source>
</evidence>
<keyword evidence="4 12" id="KW-0808">Transferase</keyword>
<dbReference type="GO" id="GO:0005739">
    <property type="term" value="C:mitochondrion"/>
    <property type="evidence" value="ECO:0007669"/>
    <property type="project" value="TreeGrafter"/>
</dbReference>
<dbReference type="SUPFAM" id="SSF53067">
    <property type="entry name" value="Actin-like ATPase domain"/>
    <property type="match status" value="2"/>
</dbReference>
<evidence type="ECO:0000256" key="4">
    <source>
        <dbReference type="ARBA" id="ARBA00022679"/>
    </source>
</evidence>
<evidence type="ECO:0000256" key="13">
    <source>
        <dbReference type="SAM" id="Phobius"/>
    </source>
</evidence>
<dbReference type="GO" id="GO:0001678">
    <property type="term" value="P:intracellular glucose homeostasis"/>
    <property type="evidence" value="ECO:0007669"/>
    <property type="project" value="InterPro"/>
</dbReference>
<comment type="catalytic activity">
    <reaction evidence="10">
        <text>D-fructose + ATP = D-fructose 6-phosphate + ADP + H(+)</text>
        <dbReference type="Rhea" id="RHEA:16125"/>
        <dbReference type="ChEBI" id="CHEBI:15378"/>
        <dbReference type="ChEBI" id="CHEBI:30616"/>
        <dbReference type="ChEBI" id="CHEBI:37721"/>
        <dbReference type="ChEBI" id="CHEBI:61527"/>
        <dbReference type="ChEBI" id="CHEBI:456216"/>
        <dbReference type="EC" id="2.7.1.1"/>
    </reaction>
    <physiologicalReaction direction="left-to-right" evidence="10">
        <dbReference type="Rhea" id="RHEA:16126"/>
    </physiologicalReaction>
</comment>
<dbReference type="PRINTS" id="PR00475">
    <property type="entry name" value="HEXOKINASE"/>
</dbReference>
<dbReference type="PANTHER" id="PTHR19443:SF19">
    <property type="entry name" value="HEXOKINASE-10"/>
    <property type="match status" value="1"/>
</dbReference>
<dbReference type="EnsemblPlants" id="ONIVA05G14840.1">
    <property type="protein sequence ID" value="ONIVA05G14840.1"/>
    <property type="gene ID" value="ONIVA05G14840"/>
</dbReference>
<dbReference type="AlphaFoldDB" id="A0A0E0HDM9"/>
<dbReference type="InterPro" id="IPR022673">
    <property type="entry name" value="Hexokinase_C"/>
</dbReference>
<keyword evidence="6 12" id="KW-0418">Kinase</keyword>
<comment type="catalytic activity">
    <reaction evidence="9">
        <text>a D-hexose + ATP = a D-hexose 6-phosphate + ADP + H(+)</text>
        <dbReference type="Rhea" id="RHEA:22740"/>
        <dbReference type="ChEBI" id="CHEBI:4194"/>
        <dbReference type="ChEBI" id="CHEBI:15378"/>
        <dbReference type="ChEBI" id="CHEBI:30616"/>
        <dbReference type="ChEBI" id="CHEBI:229467"/>
        <dbReference type="ChEBI" id="CHEBI:456216"/>
        <dbReference type="EC" id="2.7.1.1"/>
    </reaction>
    <physiologicalReaction direction="left-to-right" evidence="9">
        <dbReference type="Rhea" id="RHEA:22741"/>
    </physiologicalReaction>
</comment>
<feature type="domain" description="Hexokinase N-terminal" evidence="14">
    <location>
        <begin position="45"/>
        <end position="245"/>
    </location>
</feature>
<evidence type="ECO:0000256" key="8">
    <source>
        <dbReference type="ARBA" id="ARBA00023152"/>
    </source>
</evidence>
<dbReference type="GO" id="GO:0004340">
    <property type="term" value="F:glucokinase activity"/>
    <property type="evidence" value="ECO:0007669"/>
    <property type="project" value="RHEA"/>
</dbReference>
<dbReference type="UniPathway" id="UPA00242"/>
<feature type="transmembrane region" description="Helical" evidence="13">
    <location>
        <begin position="6"/>
        <end position="29"/>
    </location>
</feature>
<dbReference type="OMA" id="HYDQAFE"/>
<evidence type="ECO:0000256" key="11">
    <source>
        <dbReference type="ARBA" id="ARBA00048160"/>
    </source>
</evidence>
<protein>
    <recommendedName>
        <fullName evidence="12">Phosphotransferase</fullName>
        <ecNumber evidence="12">2.7.1.-</ecNumber>
    </recommendedName>
</protein>
<keyword evidence="13" id="KW-0812">Transmembrane</keyword>
<keyword evidence="7 12" id="KW-0067">ATP-binding</keyword>
<keyword evidence="13" id="KW-1133">Transmembrane helix</keyword>
<evidence type="ECO:0000256" key="10">
    <source>
        <dbReference type="ARBA" id="ARBA00047905"/>
    </source>
</evidence>
<dbReference type="InterPro" id="IPR001312">
    <property type="entry name" value="Hexokinase"/>
</dbReference>
<accession>A0A0E0HDM9</accession>
<dbReference type="Gramene" id="ONIVA05G14840.1">
    <property type="protein sequence ID" value="ONIVA05G14840.1"/>
    <property type="gene ID" value="ONIVA05G14840"/>
</dbReference>
<dbReference type="InterPro" id="IPR019807">
    <property type="entry name" value="Hexokinase_BS"/>
</dbReference>
<keyword evidence="5 12" id="KW-0547">Nucleotide-binding</keyword>
<evidence type="ECO:0000256" key="12">
    <source>
        <dbReference type="RuleBase" id="RU362007"/>
    </source>
</evidence>
<comment type="pathway">
    <text evidence="2">Carbohydrate metabolism; hexose metabolism.</text>
</comment>
<dbReference type="PROSITE" id="PS00378">
    <property type="entry name" value="HEXOKINASE_1"/>
    <property type="match status" value="1"/>
</dbReference>
<evidence type="ECO:0000313" key="16">
    <source>
        <dbReference type="EnsemblPlants" id="ONIVA05G14840.1"/>
    </source>
</evidence>
<dbReference type="InterPro" id="IPR043129">
    <property type="entry name" value="ATPase_NBD"/>
</dbReference>
<dbReference type="STRING" id="4536.A0A0E0HDM9"/>
<dbReference type="GO" id="GO:0005524">
    <property type="term" value="F:ATP binding"/>
    <property type="evidence" value="ECO:0007669"/>
    <property type="project" value="UniProtKB-UniRule"/>
</dbReference>
<sequence>MEGRAAGWVRVAAVGWAVAACAVAAGMVARRGAARVRWNRAVAVVRDLEERCATPAELLQRVVNSLAIEMFAGLASDGGSKVRMLLTCVDALPDGSSHDMTRSEEGISYAIDLGGTSFRVLKVELGAGSTIINRKVEHQPIPENLTKGTSDDLFNFIASALKNFIEREGGEVEGRALGFTFSFPVRQTSISSGTLIRWTKEFSIEEAVGKDVAQCLNEALARNGLNMKVNVLVNNTVGTLALGHYYDDDTVAAVIIGAGTNACYIERNDAIIKSLGRVTNSERTVVNVEWGSFRPPQIELTPYDICFNNETWNYYDQGFEKMISGVYLGEIARLVFQKMAEESDIFGTAVDGLSTPFVLSTPNLAAIREDDSPDLREVGKILEEHLKLPDVPLKTRKLVARVSDIITRRAARLAAAAIVAILQKIGCDGTLCGSTQVRTMRGVRRRTVVAIEGGLFEGYSVFREYLNEALVEILGEEIAATVSLRVMEEGSGTGAALLAAAYSSARQKNSE</sequence>
<evidence type="ECO:0000256" key="6">
    <source>
        <dbReference type="ARBA" id="ARBA00022777"/>
    </source>
</evidence>
<dbReference type="GO" id="GO:0005536">
    <property type="term" value="F:D-glucose binding"/>
    <property type="evidence" value="ECO:0007669"/>
    <property type="project" value="InterPro"/>
</dbReference>
<dbReference type="FunFam" id="3.30.420.40:FF:000034">
    <property type="entry name" value="Phosphotransferase"/>
    <property type="match status" value="1"/>
</dbReference>
<proteinExistence type="inferred from homology"/>
<keyword evidence="17" id="KW-1185">Reference proteome</keyword>
<dbReference type="GO" id="GO:0006096">
    <property type="term" value="P:glycolytic process"/>
    <property type="evidence" value="ECO:0007669"/>
    <property type="project" value="UniProtKB-UniPathway"/>
</dbReference>
<name>A0A0E0HDM9_ORYNI</name>
<dbReference type="UniPathway" id="UPA00109">
    <property type="reaction ID" value="UER00180"/>
</dbReference>
<organism evidence="16">
    <name type="scientific">Oryza nivara</name>
    <name type="common">Indian wild rice</name>
    <name type="synonym">Oryza sativa f. spontanea</name>
    <dbReference type="NCBI Taxonomy" id="4536"/>
    <lineage>
        <taxon>Eukaryota</taxon>
        <taxon>Viridiplantae</taxon>
        <taxon>Streptophyta</taxon>
        <taxon>Embryophyta</taxon>
        <taxon>Tracheophyta</taxon>
        <taxon>Spermatophyta</taxon>
        <taxon>Magnoliopsida</taxon>
        <taxon>Liliopsida</taxon>
        <taxon>Poales</taxon>
        <taxon>Poaceae</taxon>
        <taxon>BOP clade</taxon>
        <taxon>Oryzoideae</taxon>
        <taxon>Oryzeae</taxon>
        <taxon>Oryzinae</taxon>
        <taxon>Oryza</taxon>
    </lineage>
</organism>
<comment type="similarity">
    <text evidence="3 12">Belongs to the hexokinase family.</text>
</comment>
<dbReference type="eggNOG" id="KOG1369">
    <property type="taxonomic scope" value="Eukaryota"/>
</dbReference>
<evidence type="ECO:0000256" key="7">
    <source>
        <dbReference type="ARBA" id="ARBA00022840"/>
    </source>
</evidence>
<comment type="catalytic activity">
    <reaction evidence="11">
        <text>D-glucose + ATP = D-glucose 6-phosphate + ADP + H(+)</text>
        <dbReference type="Rhea" id="RHEA:17825"/>
        <dbReference type="ChEBI" id="CHEBI:4167"/>
        <dbReference type="ChEBI" id="CHEBI:15378"/>
        <dbReference type="ChEBI" id="CHEBI:30616"/>
        <dbReference type="ChEBI" id="CHEBI:61548"/>
        <dbReference type="ChEBI" id="CHEBI:456216"/>
        <dbReference type="EC" id="2.7.1.1"/>
    </reaction>
    <physiologicalReaction direction="left-to-right" evidence="11">
        <dbReference type="Rhea" id="RHEA:17826"/>
    </physiologicalReaction>
</comment>
<comment type="pathway">
    <text evidence="1">Carbohydrate degradation; glycolysis; D-glyceraldehyde 3-phosphate and glycerone phosphate from D-glucose: step 1/4.</text>
</comment>
<keyword evidence="13" id="KW-0472">Membrane</keyword>
<feature type="domain" description="Hexokinase C-terminal" evidence="15">
    <location>
        <begin position="252"/>
        <end position="500"/>
    </location>
</feature>
<evidence type="ECO:0000256" key="9">
    <source>
        <dbReference type="ARBA" id="ARBA00044613"/>
    </source>
</evidence>
<evidence type="ECO:0000256" key="5">
    <source>
        <dbReference type="ARBA" id="ARBA00022741"/>
    </source>
</evidence>
<dbReference type="EC" id="2.7.1.-" evidence="12"/>
<dbReference type="HOGENOM" id="CLU_014393_5_1_1"/>
<dbReference type="Pfam" id="PF03727">
    <property type="entry name" value="Hexokinase_2"/>
    <property type="match status" value="1"/>
</dbReference>
<dbReference type="PROSITE" id="PS51257">
    <property type="entry name" value="PROKAR_LIPOPROTEIN"/>
    <property type="match status" value="1"/>
</dbReference>
<evidence type="ECO:0000313" key="17">
    <source>
        <dbReference type="Proteomes" id="UP000006591"/>
    </source>
</evidence>